<dbReference type="EMBL" id="BMMK01000011">
    <property type="protein sequence ID" value="GGM55576.1"/>
    <property type="molecule type" value="Genomic_DNA"/>
</dbReference>
<evidence type="ECO:0008006" key="3">
    <source>
        <dbReference type="Google" id="ProtNLM"/>
    </source>
</evidence>
<reference evidence="1" key="2">
    <citation type="submission" date="2020-09" db="EMBL/GenBank/DDBJ databases">
        <authorList>
            <person name="Sun Q."/>
            <person name="Zhou Y."/>
        </authorList>
    </citation>
    <scope>NUCLEOTIDE SEQUENCE</scope>
    <source>
        <strain evidence="1">CGMCC 4.5737</strain>
    </source>
</reference>
<accession>A0A8J3FU54</accession>
<organism evidence="1 2">
    <name type="scientific">Longimycelium tulufanense</name>
    <dbReference type="NCBI Taxonomy" id="907463"/>
    <lineage>
        <taxon>Bacteria</taxon>
        <taxon>Bacillati</taxon>
        <taxon>Actinomycetota</taxon>
        <taxon>Actinomycetes</taxon>
        <taxon>Pseudonocardiales</taxon>
        <taxon>Pseudonocardiaceae</taxon>
        <taxon>Longimycelium</taxon>
    </lineage>
</organism>
<proteinExistence type="predicted"/>
<dbReference type="InterPro" id="IPR006944">
    <property type="entry name" value="Phage/GTA_portal"/>
</dbReference>
<dbReference type="Proteomes" id="UP000637578">
    <property type="component" value="Unassembled WGS sequence"/>
</dbReference>
<name>A0A8J3FU54_9PSEU</name>
<evidence type="ECO:0000313" key="1">
    <source>
        <dbReference type="EMBL" id="GGM55576.1"/>
    </source>
</evidence>
<dbReference type="Pfam" id="PF04860">
    <property type="entry name" value="Phage_portal"/>
    <property type="match status" value="1"/>
</dbReference>
<comment type="caution">
    <text evidence="1">The sequence shown here is derived from an EMBL/GenBank/DDBJ whole genome shotgun (WGS) entry which is preliminary data.</text>
</comment>
<evidence type="ECO:0000313" key="2">
    <source>
        <dbReference type="Proteomes" id="UP000637578"/>
    </source>
</evidence>
<dbReference type="AlphaFoldDB" id="A0A8J3FU54"/>
<protein>
    <recommendedName>
        <fullName evidence="3">Phage portal protein</fullName>
    </recommendedName>
</protein>
<reference evidence="1" key="1">
    <citation type="journal article" date="2014" name="Int. J. Syst. Evol. Microbiol.">
        <title>Complete genome sequence of Corynebacterium casei LMG S-19264T (=DSM 44701T), isolated from a smear-ripened cheese.</title>
        <authorList>
            <consortium name="US DOE Joint Genome Institute (JGI-PGF)"/>
            <person name="Walter F."/>
            <person name="Albersmeier A."/>
            <person name="Kalinowski J."/>
            <person name="Ruckert C."/>
        </authorList>
    </citation>
    <scope>NUCLEOTIDE SEQUENCE</scope>
    <source>
        <strain evidence="1">CGMCC 4.5737</strain>
    </source>
</reference>
<keyword evidence="2" id="KW-1185">Reference proteome</keyword>
<sequence length="508" mass="56127">MFISQGRPVRTYSHNTEARGFTTSLWDLFTGPTLVSDRELISTDFLSYVHGAFKGNGPIFSCIAARQMVFSEARFRWRRFEGGRPTELFGNQSLRILERPWRNGTTGELLARMEQDASLAGNAYFTIRGGEIKRLRPDWVTIVVGVPGEEDLPPSERSSPFDLRARILAYVYNPTGLQVPNLLGPQVSDVTEGEILFPEEVCHYSPIPDPEFNFVGMSWLTPVAREIEADSQSTIHKKKFLENAAVPNMAVKFSPETSKDDFNKFVEKFNATHKGALNAYQPLFLYGGIDVTPLTHDFKQLEFTQSIGKGESRIAAAAGVPSSWVGFSEGLQGSALNAGNFSAARRRFADGTIRPLWRMAAASLETLVRPPEGAHLWYDTSDIAFLREDETDRAEILRTQLSALNQGIMSGYEPDASVDAVMNFDLARLRGKHTNNVSVQMRPPVDAEDNKAGFAAEILAKHADAISKLASSDKYDFDSIVDAVTSGDLSRLRVKAGTDDASPVDDAE</sequence>
<gene>
    <name evidence="1" type="ORF">GCM10012275_28340</name>
</gene>